<dbReference type="AlphaFoldDB" id="A0A7S4GAE8"/>
<dbReference type="EMBL" id="HBJA01121189">
    <property type="protein sequence ID" value="CAE0830443.1"/>
    <property type="molecule type" value="Transcribed_RNA"/>
</dbReference>
<accession>A0A7S4GAE8</accession>
<proteinExistence type="predicted"/>
<gene>
    <name evidence="2" type="ORF">EGYM00163_LOCUS41723</name>
</gene>
<reference evidence="2" key="1">
    <citation type="submission" date="2021-01" db="EMBL/GenBank/DDBJ databases">
        <authorList>
            <person name="Corre E."/>
            <person name="Pelletier E."/>
            <person name="Niang G."/>
            <person name="Scheremetjew M."/>
            <person name="Finn R."/>
            <person name="Kale V."/>
            <person name="Holt S."/>
            <person name="Cochrane G."/>
            <person name="Meng A."/>
            <person name="Brown T."/>
            <person name="Cohen L."/>
        </authorList>
    </citation>
    <scope>NUCLEOTIDE SEQUENCE</scope>
    <source>
        <strain evidence="2">CCMP1594</strain>
    </source>
</reference>
<sequence length="177" mass="19336">MNWGVLQWIQARALHGAIQASLHPLPLPMCVVPMANVCLRMSLPLTAGAHRMLWMTPGVHRPPPHPADRDTLLINEPTHRPETSVQPSYSPARARFATDLPLGKADANAANRAGLPFPLPHPHAKHRDTQTHLVIKSCVVGTGTMSPQKTGPTPTITTTQSPHHRHHWPSGETLILS</sequence>
<evidence type="ECO:0000313" key="2">
    <source>
        <dbReference type="EMBL" id="CAE0830443.1"/>
    </source>
</evidence>
<organism evidence="2">
    <name type="scientific">Eutreptiella gymnastica</name>
    <dbReference type="NCBI Taxonomy" id="73025"/>
    <lineage>
        <taxon>Eukaryota</taxon>
        <taxon>Discoba</taxon>
        <taxon>Euglenozoa</taxon>
        <taxon>Euglenida</taxon>
        <taxon>Spirocuta</taxon>
        <taxon>Euglenophyceae</taxon>
        <taxon>Eutreptiales</taxon>
        <taxon>Eutreptiaceae</taxon>
        <taxon>Eutreptiella</taxon>
    </lineage>
</organism>
<feature type="compositionally biased region" description="Low complexity" evidence="1">
    <location>
        <begin position="150"/>
        <end position="159"/>
    </location>
</feature>
<feature type="region of interest" description="Disordered" evidence="1">
    <location>
        <begin position="143"/>
        <end position="177"/>
    </location>
</feature>
<evidence type="ECO:0000256" key="1">
    <source>
        <dbReference type="SAM" id="MobiDB-lite"/>
    </source>
</evidence>
<name>A0A7S4GAE8_9EUGL</name>
<protein>
    <submittedName>
        <fullName evidence="2">Uncharacterized protein</fullName>
    </submittedName>
</protein>